<dbReference type="PIRSF" id="PIRSF001604">
    <property type="entry name" value="LigA"/>
    <property type="match status" value="1"/>
</dbReference>
<evidence type="ECO:0000256" key="6">
    <source>
        <dbReference type="ARBA" id="ARBA00023027"/>
    </source>
</evidence>
<dbReference type="InterPro" id="IPR012340">
    <property type="entry name" value="NA-bd_OB-fold"/>
</dbReference>
<keyword evidence="6" id="KW-0520">NAD</keyword>
<evidence type="ECO:0000259" key="8">
    <source>
        <dbReference type="SMART" id="SM00532"/>
    </source>
</evidence>
<dbReference type="InterPro" id="IPR036420">
    <property type="entry name" value="BRCT_dom_sf"/>
</dbReference>
<evidence type="ECO:0000313" key="9">
    <source>
        <dbReference type="EMBL" id="QHU00323.1"/>
    </source>
</evidence>
<proteinExistence type="predicted"/>
<dbReference type="SUPFAM" id="SSF47794">
    <property type="entry name" value="Rad51 N-terminal domain-like"/>
    <property type="match status" value="1"/>
</dbReference>
<dbReference type="Pfam" id="PF14520">
    <property type="entry name" value="HHH_5"/>
    <property type="match status" value="1"/>
</dbReference>
<reference evidence="9" key="1">
    <citation type="journal article" date="2020" name="Nature">
        <title>Giant virus diversity and host interactions through global metagenomics.</title>
        <authorList>
            <person name="Schulz F."/>
            <person name="Roux S."/>
            <person name="Paez-Espino D."/>
            <person name="Jungbluth S."/>
            <person name="Walsh D.A."/>
            <person name="Denef V.J."/>
            <person name="McMahon K.D."/>
            <person name="Konstantinidis K.T."/>
            <person name="Eloe-Fadrosh E.A."/>
            <person name="Kyrpides N.C."/>
            <person name="Woyke T."/>
        </authorList>
    </citation>
    <scope>NUCLEOTIDE SEQUENCE</scope>
    <source>
        <strain evidence="9">GVMAG-M-3300025860-12</strain>
    </source>
</reference>
<organism evidence="9">
    <name type="scientific">viral metagenome</name>
    <dbReference type="NCBI Taxonomy" id="1070528"/>
    <lineage>
        <taxon>unclassified sequences</taxon>
        <taxon>metagenomes</taxon>
        <taxon>organismal metagenomes</taxon>
    </lineage>
</organism>
<name>A0A6C0J4T0_9ZZZZ</name>
<dbReference type="Pfam" id="PF01653">
    <property type="entry name" value="DNA_ligase_aden"/>
    <property type="match status" value="1"/>
</dbReference>
<dbReference type="GO" id="GO:0000166">
    <property type="term" value="F:nucleotide binding"/>
    <property type="evidence" value="ECO:0007669"/>
    <property type="project" value="InterPro"/>
</dbReference>
<evidence type="ECO:0000256" key="3">
    <source>
        <dbReference type="ARBA" id="ARBA00022705"/>
    </source>
</evidence>
<dbReference type="InterPro" id="IPR001357">
    <property type="entry name" value="BRCT_dom"/>
</dbReference>
<evidence type="ECO:0000256" key="1">
    <source>
        <dbReference type="ARBA" id="ARBA00012722"/>
    </source>
</evidence>
<dbReference type="EMBL" id="MN740326">
    <property type="protein sequence ID" value="QHU00323.1"/>
    <property type="molecule type" value="Genomic_DNA"/>
</dbReference>
<dbReference type="SUPFAM" id="SSF52113">
    <property type="entry name" value="BRCT domain"/>
    <property type="match status" value="1"/>
</dbReference>
<dbReference type="Gene3D" id="3.30.470.30">
    <property type="entry name" value="DNA ligase/mRNA capping enzyme"/>
    <property type="match status" value="1"/>
</dbReference>
<dbReference type="Gene3D" id="2.40.50.140">
    <property type="entry name" value="Nucleic acid-binding proteins"/>
    <property type="match status" value="1"/>
</dbReference>
<dbReference type="SUPFAM" id="SSF56091">
    <property type="entry name" value="DNA ligase/mRNA capping enzyme, catalytic domain"/>
    <property type="match status" value="1"/>
</dbReference>
<evidence type="ECO:0000256" key="5">
    <source>
        <dbReference type="ARBA" id="ARBA00022833"/>
    </source>
</evidence>
<dbReference type="GO" id="GO:0006260">
    <property type="term" value="P:DNA replication"/>
    <property type="evidence" value="ECO:0007669"/>
    <property type="project" value="UniProtKB-KW"/>
</dbReference>
<sequence length="652" mass="74676">MDNINTILKKLKVSENIFVFLNNLDLDTLEILYKYANEKYRNEQPVISDAIYDIIEDIIKVKNPKSKILKQIGAKIKSKNKVKLPYNLGSMDKIKPSSNKLNLWKKKFIQNNSTIVASEKLDGVSALLVYDSNNNVNLYTRGTSTEGTVITPLLKYLNVPSYEKVAKYCKKNKINGKKNLIALRGELIISKKHFDKNWKATKKNARNTVSGLVNSKNINPNLATDTRLVLYEVVDPNLTILEQFNIIKELNFHCVHFKIIEDLQLAYLSKYLVKRKVKSHYDIDGIIITTNDLHKRNTSGNPDYSFAFKDVLEDQKAITVVLDIEWNKSKDGYIKPTVLIEPINIGGVTIKRVTGNNAKFIKDNFINKGTVVEIIRSGDVIPKIEKIIKKSKTFSLPDGEWKWSESKVDIICSNLKCSDVQIKQIHFFFSKLDTKGMGLRVVEKLFNAGLNTIKKILQSTKEDILKVEGFKEKSAQNLITAVKISITNIPIENLMAASNRLGHGMGLERVKSVLNNYPNIMNNYEKWSEEDFINKIKIINGWEEKTSKMFVKNFTKFIDFYQDIKKYVTIQKRKKSNDNGKYQDKKIVMSGFRDKDLQLYLESEGATITNIVTSNTYILIVKDKTVSDTGKVTKAKDLGVHIRTRDYFQNDF</sequence>
<dbReference type="Pfam" id="PF03120">
    <property type="entry name" value="OB_DNA_ligase"/>
    <property type="match status" value="1"/>
</dbReference>
<comment type="catalytic activity">
    <reaction evidence="7">
        <text>NAD(+) + (deoxyribonucleotide)n-3'-hydroxyl + 5'-phospho-(deoxyribonucleotide)m = (deoxyribonucleotide)n+m + AMP + beta-nicotinamide D-nucleotide.</text>
        <dbReference type="EC" id="6.5.1.2"/>
    </reaction>
</comment>
<dbReference type="Gene3D" id="1.10.150.20">
    <property type="entry name" value="5' to 3' exonuclease, C-terminal subdomain"/>
    <property type="match status" value="1"/>
</dbReference>
<dbReference type="InterPro" id="IPR010995">
    <property type="entry name" value="DNA_repair_Rad51/TF_NusA_a-hlx"/>
</dbReference>
<keyword evidence="2" id="KW-0436">Ligase</keyword>
<dbReference type="Pfam" id="PF00533">
    <property type="entry name" value="BRCT"/>
    <property type="match status" value="1"/>
</dbReference>
<feature type="domain" description="NAD-dependent DNA ligase N-terminal" evidence="8">
    <location>
        <begin position="21"/>
        <end position="433"/>
    </location>
</feature>
<dbReference type="GO" id="GO:0006281">
    <property type="term" value="P:DNA repair"/>
    <property type="evidence" value="ECO:0007669"/>
    <property type="project" value="InterPro"/>
</dbReference>
<dbReference type="SUPFAM" id="SSF50249">
    <property type="entry name" value="Nucleic acid-binding proteins"/>
    <property type="match status" value="1"/>
</dbReference>
<keyword evidence="5" id="KW-0862">Zinc</keyword>
<accession>A0A6C0J4T0</accession>
<dbReference type="SMART" id="SM00532">
    <property type="entry name" value="LIGANc"/>
    <property type="match status" value="1"/>
</dbReference>
<dbReference type="EC" id="6.5.1.2" evidence="1"/>
<protein>
    <recommendedName>
        <fullName evidence="1">DNA ligase (NAD(+))</fullName>
        <ecNumber evidence="1">6.5.1.2</ecNumber>
    </recommendedName>
</protein>
<dbReference type="Gene3D" id="3.40.50.10190">
    <property type="entry name" value="BRCT domain"/>
    <property type="match status" value="1"/>
</dbReference>
<dbReference type="InterPro" id="IPR013839">
    <property type="entry name" value="DNAligase_adenylation"/>
</dbReference>
<dbReference type="InterPro" id="IPR013840">
    <property type="entry name" value="DNAligase_N"/>
</dbReference>
<evidence type="ECO:0000256" key="4">
    <source>
        <dbReference type="ARBA" id="ARBA00022723"/>
    </source>
</evidence>
<dbReference type="GO" id="GO:0003911">
    <property type="term" value="F:DNA ligase (NAD+) activity"/>
    <property type="evidence" value="ECO:0007669"/>
    <property type="project" value="UniProtKB-EC"/>
</dbReference>
<dbReference type="InterPro" id="IPR001679">
    <property type="entry name" value="DNA_ligase"/>
</dbReference>
<evidence type="ECO:0000256" key="2">
    <source>
        <dbReference type="ARBA" id="ARBA00022598"/>
    </source>
</evidence>
<dbReference type="AlphaFoldDB" id="A0A6C0J4T0"/>
<evidence type="ECO:0000256" key="7">
    <source>
        <dbReference type="ARBA" id="ARBA00034005"/>
    </source>
</evidence>
<keyword evidence="3" id="KW-0235">DNA replication</keyword>
<keyword evidence="4" id="KW-0479">Metal-binding</keyword>
<dbReference type="InterPro" id="IPR004150">
    <property type="entry name" value="NAD_DNA_ligase_OB"/>
</dbReference>